<sequence>MRYQPWPTNSHQMSQQRLLAGPARRFVFTG</sequence>
<evidence type="ECO:0000313" key="2">
    <source>
        <dbReference type="Proteomes" id="UP000285310"/>
    </source>
</evidence>
<dbReference type="AlphaFoldDB" id="A0A423PLY3"/>
<reference evidence="1 2" key="1">
    <citation type="submission" date="2013-10" db="EMBL/GenBank/DDBJ databases">
        <title>Salinisphaera japonica YTM-1 Genome Sequencing.</title>
        <authorList>
            <person name="Lai Q."/>
            <person name="Li C."/>
            <person name="Shao Z."/>
        </authorList>
    </citation>
    <scope>NUCLEOTIDE SEQUENCE [LARGE SCALE GENOMIC DNA]</scope>
    <source>
        <strain evidence="1 2">YTM-1</strain>
    </source>
</reference>
<keyword evidence="2" id="KW-1185">Reference proteome</keyword>
<accession>A0A423PLY3</accession>
<dbReference type="InParanoid" id="A0A423PLY3"/>
<protein>
    <submittedName>
        <fullName evidence="1">Uncharacterized protein</fullName>
    </submittedName>
</protein>
<dbReference type="EMBL" id="AYKG01000034">
    <property type="protein sequence ID" value="ROO26634.1"/>
    <property type="molecule type" value="Genomic_DNA"/>
</dbReference>
<comment type="caution">
    <text evidence="1">The sequence shown here is derived from an EMBL/GenBank/DDBJ whole genome shotgun (WGS) entry which is preliminary data.</text>
</comment>
<dbReference type="Proteomes" id="UP000285310">
    <property type="component" value="Unassembled WGS sequence"/>
</dbReference>
<proteinExistence type="predicted"/>
<organism evidence="1 2">
    <name type="scientific">Salinisphaera japonica YTM-1</name>
    <dbReference type="NCBI Taxonomy" id="1209778"/>
    <lineage>
        <taxon>Bacteria</taxon>
        <taxon>Pseudomonadati</taxon>
        <taxon>Pseudomonadota</taxon>
        <taxon>Gammaproteobacteria</taxon>
        <taxon>Salinisphaerales</taxon>
        <taxon>Salinisphaeraceae</taxon>
        <taxon>Salinisphaera</taxon>
    </lineage>
</organism>
<evidence type="ECO:0000313" key="1">
    <source>
        <dbReference type="EMBL" id="ROO26634.1"/>
    </source>
</evidence>
<name>A0A423PLY3_9GAMM</name>
<gene>
    <name evidence="1" type="ORF">SAJA_10640</name>
</gene>